<dbReference type="AlphaFoldDB" id="A0A5B1CR51"/>
<evidence type="ECO:0000313" key="4">
    <source>
        <dbReference type="Proteomes" id="UP000322699"/>
    </source>
</evidence>
<dbReference type="PANTHER" id="PTHR37464:SF1">
    <property type="entry name" value="BLL2463 PROTEIN"/>
    <property type="match status" value="1"/>
</dbReference>
<dbReference type="RefSeq" id="WP_084422651.1">
    <property type="nucleotide sequence ID" value="NZ_LWSK01000051.1"/>
</dbReference>
<gene>
    <name evidence="3" type="ORF">LF1_50090</name>
</gene>
<keyword evidence="1" id="KW-0812">Transmembrane</keyword>
<dbReference type="Gene3D" id="3.40.50.880">
    <property type="match status" value="1"/>
</dbReference>
<dbReference type="Gene3D" id="2.60.40.10">
    <property type="entry name" value="Immunoglobulins"/>
    <property type="match status" value="1"/>
</dbReference>
<evidence type="ECO:0000313" key="3">
    <source>
        <dbReference type="EMBL" id="KAA1262445.1"/>
    </source>
</evidence>
<dbReference type="InterPro" id="IPR011933">
    <property type="entry name" value="Double_TM_dom"/>
</dbReference>
<name>A0A5B1CR51_9BACT</name>
<dbReference type="PANTHER" id="PTHR37464">
    <property type="entry name" value="BLL2463 PROTEIN"/>
    <property type="match status" value="1"/>
</dbReference>
<keyword evidence="1" id="KW-1133">Transmembrane helix</keyword>
<feature type="transmembrane region" description="Helical" evidence="1">
    <location>
        <begin position="55"/>
        <end position="77"/>
    </location>
</feature>
<feature type="transmembrane region" description="Helical" evidence="1">
    <location>
        <begin position="6"/>
        <end position="26"/>
    </location>
</feature>
<keyword evidence="1" id="KW-0472">Membrane</keyword>
<dbReference type="SUPFAM" id="SSF52317">
    <property type="entry name" value="Class I glutamine amidotransferase-like"/>
    <property type="match status" value="1"/>
</dbReference>
<accession>A0A5B1CR51</accession>
<evidence type="ECO:0000259" key="2">
    <source>
        <dbReference type="Pfam" id="PF07584"/>
    </source>
</evidence>
<dbReference type="OrthoDB" id="237862at2"/>
<dbReference type="InterPro" id="IPR013783">
    <property type="entry name" value="Ig-like_fold"/>
</dbReference>
<organism evidence="3 4">
    <name type="scientific">Rubripirellula obstinata</name>
    <dbReference type="NCBI Taxonomy" id="406547"/>
    <lineage>
        <taxon>Bacteria</taxon>
        <taxon>Pseudomonadati</taxon>
        <taxon>Planctomycetota</taxon>
        <taxon>Planctomycetia</taxon>
        <taxon>Pirellulales</taxon>
        <taxon>Pirellulaceae</taxon>
        <taxon>Rubripirellula</taxon>
    </lineage>
</organism>
<dbReference type="InterPro" id="IPR029062">
    <property type="entry name" value="Class_I_gatase-like"/>
</dbReference>
<keyword evidence="4" id="KW-1185">Reference proteome</keyword>
<dbReference type="NCBIfam" id="TIGR02226">
    <property type="entry name" value="two_anch"/>
    <property type="match status" value="1"/>
</dbReference>
<evidence type="ECO:0000256" key="1">
    <source>
        <dbReference type="SAM" id="Phobius"/>
    </source>
</evidence>
<dbReference type="Pfam" id="PF07584">
    <property type="entry name" value="BatA"/>
    <property type="match status" value="1"/>
</dbReference>
<dbReference type="EMBL" id="VRLW01000001">
    <property type="protein sequence ID" value="KAA1262445.1"/>
    <property type="molecule type" value="Genomic_DNA"/>
</dbReference>
<comment type="caution">
    <text evidence="3">The sequence shown here is derived from an EMBL/GenBank/DDBJ whole genome shotgun (WGS) entry which is preliminary data.</text>
</comment>
<dbReference type="Proteomes" id="UP000322699">
    <property type="component" value="Unassembled WGS sequence"/>
</dbReference>
<protein>
    <recommendedName>
        <fullName evidence="2">Aerotolerance regulator N-terminal domain-containing protein</fullName>
    </recommendedName>
</protein>
<reference evidence="3 4" key="1">
    <citation type="submission" date="2019-08" db="EMBL/GenBank/DDBJ databases">
        <title>Deep-cultivation of Planctomycetes and their phenomic and genomic characterization uncovers novel biology.</title>
        <authorList>
            <person name="Wiegand S."/>
            <person name="Jogler M."/>
            <person name="Boedeker C."/>
            <person name="Pinto D."/>
            <person name="Vollmers J."/>
            <person name="Rivas-Marin E."/>
            <person name="Kohn T."/>
            <person name="Peeters S.H."/>
            <person name="Heuer A."/>
            <person name="Rast P."/>
            <person name="Oberbeckmann S."/>
            <person name="Bunk B."/>
            <person name="Jeske O."/>
            <person name="Meyerdierks A."/>
            <person name="Storesund J.E."/>
            <person name="Kallscheuer N."/>
            <person name="Luecker S."/>
            <person name="Lage O.M."/>
            <person name="Pohl T."/>
            <person name="Merkel B.J."/>
            <person name="Hornburger P."/>
            <person name="Mueller R.-W."/>
            <person name="Bruemmer F."/>
            <person name="Labrenz M."/>
            <person name="Spormann A.M."/>
            <person name="Op Den Camp H."/>
            <person name="Overmann J."/>
            <person name="Amann R."/>
            <person name="Jetten M.S.M."/>
            <person name="Mascher T."/>
            <person name="Medema M.H."/>
            <person name="Devos D.P."/>
            <person name="Kaster A.-K."/>
            <person name="Ovreas L."/>
            <person name="Rohde M."/>
            <person name="Galperin M.Y."/>
            <person name="Jogler C."/>
        </authorList>
    </citation>
    <scope>NUCLEOTIDE SEQUENCE [LARGE SCALE GENOMIC DNA]</scope>
    <source>
        <strain evidence="3 4">LF1</strain>
    </source>
</reference>
<dbReference type="InterPro" id="IPR024163">
    <property type="entry name" value="Aerotolerance_reg_N"/>
</dbReference>
<proteinExistence type="predicted"/>
<sequence length="822" mass="88840">MFLFPALTIGFLFIAVPPLVHLINMLRHQRRPWAAMDFLLQSYRKQKKWIRVRQLLLLLARTLIAILLIAMLCGWNGGGRALQILGGTTTHHVVILDDSYSMGDVSIGSGNQISQNIGESSTEPGQRIATGAYGRSLSALNDLITRLASDDGNHQLTVMRSSRAAMASRVGSSSGDAAADLSAQTVTSDGRLAARIMSTQVSPIRTDLSAALDLAAELVNNTPADSTYVYIASDFRARDWDSPQRLAESLRRLPASTTIRMIDCAASPAPNLAVTDISPVQDVWVAGVPVVINVTIKNYSSIAAQNIAMQARVVRYGSSATVVDPTSYVSGEVESLPTIIIESLAAGQQVTKTFQVFITQTGTHAIEVTLPDDALAIDNTRSCTLPLSDVEKVLVIDGDLDTRGAYHVASVLDPGSQVRIGAVPDVKPPAFLRSATWESLAAYRAIYLIDLPEITDAAAEALDQYVRRGGGLAWFLGKRVSSKQYNEVLMTRDRRLLPGLLDDPLPLSIGDETESDLRLGESSQSLLAPLASAGETALALVGVSKSWQIDLEKVEDENEDRDEENSNADTRIRQVIDRRDGLPWVLQHNVGEGRVVTVLSGLDGEWTNWPGDPSFVVFMLQSNALLWSGAASPTQRFIDDPLVRVLPQQEFTGDVSYVPASNQPPRVAIEIKSGAEGNETDQVDPSSGRPAFRIRLDPKEMMIAGDSSVEQWLRPGISEWSMMAVDGSMVITPTAGVIRIGEGDLKRADQAEISQSLLPIEVKFMTSNAWSNQNQTAGNSALSLLLLGLLAAFLAIEQALAYWASYHVRGSTPTPASGGHAR</sequence>
<feature type="domain" description="Aerotolerance regulator N-terminal" evidence="2">
    <location>
        <begin position="1"/>
        <end position="72"/>
    </location>
</feature>